<dbReference type="EMBL" id="MK072262">
    <property type="protein sequence ID" value="AYV81198.1"/>
    <property type="molecule type" value="Genomic_DNA"/>
</dbReference>
<organism evidence="1">
    <name type="scientific">Harvfovirus sp</name>
    <dbReference type="NCBI Taxonomy" id="2487768"/>
    <lineage>
        <taxon>Viruses</taxon>
        <taxon>Varidnaviria</taxon>
        <taxon>Bamfordvirae</taxon>
        <taxon>Nucleocytoviricota</taxon>
        <taxon>Megaviricetes</taxon>
        <taxon>Imitervirales</taxon>
        <taxon>Mimiviridae</taxon>
        <taxon>Klosneuvirinae</taxon>
    </lineage>
</organism>
<evidence type="ECO:0000313" key="1">
    <source>
        <dbReference type="EMBL" id="AYV81198.1"/>
    </source>
</evidence>
<name>A0A3G5A1U9_9VIRU</name>
<gene>
    <name evidence="1" type="ORF">Harvfovirus20_17</name>
</gene>
<protein>
    <submittedName>
        <fullName evidence="1">Uncharacterized protein</fullName>
    </submittedName>
</protein>
<sequence length="125" mass="14199">MLLGDQTVLLSNNCIFSQLKNRFILELLSESLISDKDMDEGNITPHIRITDDLHPHNDNAYQKLNNSKVPLDIDIISFHDDYIAIPTGDSGIIDTHMTLIYSLKIKENKLAFRKVLESTFKSLSP</sequence>
<reference evidence="1" key="1">
    <citation type="submission" date="2018-10" db="EMBL/GenBank/DDBJ databases">
        <title>Hidden diversity of soil giant viruses.</title>
        <authorList>
            <person name="Schulz F."/>
            <person name="Alteio L."/>
            <person name="Goudeau D."/>
            <person name="Ryan E.M."/>
            <person name="Malmstrom R.R."/>
            <person name="Blanchard J."/>
            <person name="Woyke T."/>
        </authorList>
    </citation>
    <scope>NUCLEOTIDE SEQUENCE</scope>
    <source>
        <strain evidence="1">HAV1</strain>
    </source>
</reference>
<proteinExistence type="predicted"/>
<accession>A0A3G5A1U9</accession>